<sequence>MAVTDQVFVHDNRDALNQLVVLRQTRVLADRRVIATDLRPIHAVALEELVDAVNGLDMGCSSRIGNRLVVNRMVRATALLQLLEAHLLSLIPAYPSSNWVLVLLTAVATALQNHAAIIGGSFADKCAYRPSMRQHLGIHSSRQFQYRLMGADKGVGQAANWGG</sequence>
<dbReference type="AlphaFoldDB" id="A0A6G1EEB3"/>
<comment type="caution">
    <text evidence="1">The sequence shown here is derived from an EMBL/GenBank/DDBJ whole genome shotgun (WGS) entry which is preliminary data.</text>
</comment>
<proteinExistence type="predicted"/>
<protein>
    <submittedName>
        <fullName evidence="1">Uncharacterized protein</fullName>
    </submittedName>
</protein>
<organism evidence="1 2">
    <name type="scientific">Oryza meyeriana var. granulata</name>
    <dbReference type="NCBI Taxonomy" id="110450"/>
    <lineage>
        <taxon>Eukaryota</taxon>
        <taxon>Viridiplantae</taxon>
        <taxon>Streptophyta</taxon>
        <taxon>Embryophyta</taxon>
        <taxon>Tracheophyta</taxon>
        <taxon>Spermatophyta</taxon>
        <taxon>Magnoliopsida</taxon>
        <taxon>Liliopsida</taxon>
        <taxon>Poales</taxon>
        <taxon>Poaceae</taxon>
        <taxon>BOP clade</taxon>
        <taxon>Oryzoideae</taxon>
        <taxon>Oryzeae</taxon>
        <taxon>Oryzinae</taxon>
        <taxon>Oryza</taxon>
        <taxon>Oryza meyeriana</taxon>
    </lineage>
</organism>
<name>A0A6G1EEB3_9ORYZ</name>
<evidence type="ECO:0000313" key="1">
    <source>
        <dbReference type="EMBL" id="KAF0923089.1"/>
    </source>
</evidence>
<dbReference type="EMBL" id="SPHZ02000003">
    <property type="protein sequence ID" value="KAF0923089.1"/>
    <property type="molecule type" value="Genomic_DNA"/>
</dbReference>
<accession>A0A6G1EEB3</accession>
<gene>
    <name evidence="1" type="ORF">E2562_003316</name>
</gene>
<keyword evidence="2" id="KW-1185">Reference proteome</keyword>
<dbReference type="Proteomes" id="UP000479710">
    <property type="component" value="Unassembled WGS sequence"/>
</dbReference>
<reference evidence="1 2" key="1">
    <citation type="submission" date="2019-11" db="EMBL/GenBank/DDBJ databases">
        <title>Whole genome sequence of Oryza granulata.</title>
        <authorList>
            <person name="Li W."/>
        </authorList>
    </citation>
    <scope>NUCLEOTIDE SEQUENCE [LARGE SCALE GENOMIC DNA]</scope>
    <source>
        <strain evidence="2">cv. Menghai</strain>
        <tissue evidence="1">Leaf</tissue>
    </source>
</reference>
<evidence type="ECO:0000313" key="2">
    <source>
        <dbReference type="Proteomes" id="UP000479710"/>
    </source>
</evidence>